<dbReference type="InterPro" id="IPR035923">
    <property type="entry name" value="TT1751-like_sf"/>
</dbReference>
<dbReference type="Gene3D" id="3.30.310.70">
    <property type="entry name" value="TT1751-like domain"/>
    <property type="match status" value="1"/>
</dbReference>
<keyword evidence="3" id="KW-1185">Reference proteome</keyword>
<name>A0A179BJY7_ACIFR</name>
<evidence type="ECO:0000313" key="2">
    <source>
        <dbReference type="EMBL" id="OAP92057.1"/>
    </source>
</evidence>
<dbReference type="Pfam" id="PF03625">
    <property type="entry name" value="DUF302"/>
    <property type="match status" value="1"/>
</dbReference>
<evidence type="ECO:0000259" key="1">
    <source>
        <dbReference type="Pfam" id="PF03625"/>
    </source>
</evidence>
<dbReference type="PANTHER" id="PTHR38342">
    <property type="entry name" value="SLR5037 PROTEIN"/>
    <property type="match status" value="1"/>
</dbReference>
<organism evidence="2 3">
    <name type="scientific">Acidithiobacillus ferrooxidans</name>
    <name type="common">Thiobacillus ferrooxidans</name>
    <dbReference type="NCBI Taxonomy" id="920"/>
    <lineage>
        <taxon>Bacteria</taxon>
        <taxon>Pseudomonadati</taxon>
        <taxon>Pseudomonadota</taxon>
        <taxon>Acidithiobacillia</taxon>
        <taxon>Acidithiobacillales</taxon>
        <taxon>Acidithiobacillaceae</taxon>
        <taxon>Acidithiobacillus</taxon>
    </lineage>
</organism>
<reference evidence="2 3" key="1">
    <citation type="submission" date="2016-04" db="EMBL/GenBank/DDBJ databases">
        <title>Acidithiobacillus ferrooxidans genome sequencing and assembly.</title>
        <authorList>
            <person name="Zhou Z."/>
        </authorList>
    </citation>
    <scope>NUCLEOTIDE SEQUENCE [LARGE SCALE GENOMIC DNA]</scope>
    <source>
        <strain evidence="2 3">BY0502</strain>
    </source>
</reference>
<comment type="caution">
    <text evidence="2">The sequence shown here is derived from an EMBL/GenBank/DDBJ whole genome shotgun (WGS) entry which is preliminary data.</text>
</comment>
<dbReference type="EMBL" id="LVXZ01000050">
    <property type="protein sequence ID" value="OAP92057.1"/>
    <property type="molecule type" value="Genomic_DNA"/>
</dbReference>
<sequence length="133" mass="14467">MLSSSVPGVLAWCSSRAPTEIIAALDAALQKAGFIVFARFDHTQAAHEAGLQMLPTQVIVFGNPKGGTPLMLAAPTLAIDLPSRILVREGPDAVSEVYFNTLEYLAKRHRLTHMDETISRFDRKVGEIVTSCM</sequence>
<dbReference type="AlphaFoldDB" id="A0A179BJY7"/>
<dbReference type="Proteomes" id="UP000078302">
    <property type="component" value="Unassembled WGS sequence"/>
</dbReference>
<accession>A0A179BJY7</accession>
<dbReference type="CDD" id="cd14797">
    <property type="entry name" value="DUF302"/>
    <property type="match status" value="1"/>
</dbReference>
<evidence type="ECO:0000313" key="3">
    <source>
        <dbReference type="Proteomes" id="UP000078302"/>
    </source>
</evidence>
<dbReference type="PANTHER" id="PTHR38342:SF2">
    <property type="entry name" value="INNER MEMBRANE OR EXPORTED"/>
    <property type="match status" value="1"/>
</dbReference>
<dbReference type="RefSeq" id="WP_064218537.1">
    <property type="nucleotide sequence ID" value="NZ_LVXZ01000050.1"/>
</dbReference>
<dbReference type="OrthoDB" id="9799367at2"/>
<protein>
    <recommendedName>
        <fullName evidence="1">DUF302 domain-containing protein</fullName>
    </recommendedName>
</protein>
<dbReference type="InterPro" id="IPR005180">
    <property type="entry name" value="DUF302"/>
</dbReference>
<dbReference type="SUPFAM" id="SSF103247">
    <property type="entry name" value="TT1751-like"/>
    <property type="match status" value="1"/>
</dbReference>
<feature type="domain" description="DUF302" evidence="1">
    <location>
        <begin position="40"/>
        <end position="100"/>
    </location>
</feature>
<gene>
    <name evidence="2" type="ORF">A4H96_04815</name>
</gene>
<proteinExistence type="predicted"/>